<evidence type="ECO:0000313" key="1">
    <source>
        <dbReference type="EMBL" id="OJJ37995.1"/>
    </source>
</evidence>
<dbReference type="OrthoDB" id="4252443at2759"/>
<gene>
    <name evidence="1" type="ORF">ASPWEDRAFT_473288</name>
</gene>
<protein>
    <submittedName>
        <fullName evidence="1">Uncharacterized protein</fullName>
    </submittedName>
</protein>
<proteinExistence type="predicted"/>
<dbReference type="GeneID" id="63752793"/>
<sequence>MAEVSKDLNTFFTPSLYRNVNLSVHHYEPIIEDDYIVQRWPSNIRYVFAQQSFFMRQIFNKPEYASMVRSFTWTMGLHRLCNLPEWAKEDDSPIQELENIYALFALMDQVTFVDIGGGPIHPYLSDSSHLTSLFPNATHISLSGQMHYALASAILHGQDKAPLTSLRIGCLLERGRVRSGENYIYRKSGREMEEDWPEDSNPIQIYAGCMRRVFNLSLQSRCRDLSDLTLCYLDLDMLRHRNNIPPGWNYLPDETHEEWTSFLKVVQPQHLTIEYFVLCMERLSELQGRTCRLPRPGNRVFDHILLPVLHEAWPGLRTLDIHGVWPGRWTFWDRPEPPHPCANFNHLTSVNVRVDTRSPQYWDRLRRSYKSSRDLRV</sequence>
<keyword evidence="2" id="KW-1185">Reference proteome</keyword>
<organism evidence="1 2">
    <name type="scientific">Aspergillus wentii DTO 134E9</name>
    <dbReference type="NCBI Taxonomy" id="1073089"/>
    <lineage>
        <taxon>Eukaryota</taxon>
        <taxon>Fungi</taxon>
        <taxon>Dikarya</taxon>
        <taxon>Ascomycota</taxon>
        <taxon>Pezizomycotina</taxon>
        <taxon>Eurotiomycetes</taxon>
        <taxon>Eurotiomycetidae</taxon>
        <taxon>Eurotiales</taxon>
        <taxon>Aspergillaceae</taxon>
        <taxon>Aspergillus</taxon>
        <taxon>Aspergillus subgen. Cremei</taxon>
    </lineage>
</organism>
<name>A0A1L9RSU4_ASPWE</name>
<dbReference type="AlphaFoldDB" id="A0A1L9RSU4"/>
<dbReference type="Proteomes" id="UP000184383">
    <property type="component" value="Unassembled WGS sequence"/>
</dbReference>
<dbReference type="VEuPathDB" id="FungiDB:ASPWEDRAFT_473288"/>
<accession>A0A1L9RSU4</accession>
<reference evidence="2" key="1">
    <citation type="journal article" date="2017" name="Genome Biol.">
        <title>Comparative genomics reveals high biological diversity and specific adaptations in the industrially and medically important fungal genus Aspergillus.</title>
        <authorList>
            <person name="de Vries R.P."/>
            <person name="Riley R."/>
            <person name="Wiebenga A."/>
            <person name="Aguilar-Osorio G."/>
            <person name="Amillis S."/>
            <person name="Uchima C.A."/>
            <person name="Anderluh G."/>
            <person name="Asadollahi M."/>
            <person name="Askin M."/>
            <person name="Barry K."/>
            <person name="Battaglia E."/>
            <person name="Bayram O."/>
            <person name="Benocci T."/>
            <person name="Braus-Stromeyer S.A."/>
            <person name="Caldana C."/>
            <person name="Canovas D."/>
            <person name="Cerqueira G.C."/>
            <person name="Chen F."/>
            <person name="Chen W."/>
            <person name="Choi C."/>
            <person name="Clum A."/>
            <person name="Dos Santos R.A."/>
            <person name="Damasio A.R."/>
            <person name="Diallinas G."/>
            <person name="Emri T."/>
            <person name="Fekete E."/>
            <person name="Flipphi M."/>
            <person name="Freyberg S."/>
            <person name="Gallo A."/>
            <person name="Gournas C."/>
            <person name="Habgood R."/>
            <person name="Hainaut M."/>
            <person name="Harispe M.L."/>
            <person name="Henrissat B."/>
            <person name="Hilden K.S."/>
            <person name="Hope R."/>
            <person name="Hossain A."/>
            <person name="Karabika E."/>
            <person name="Karaffa L."/>
            <person name="Karanyi Z."/>
            <person name="Krasevec N."/>
            <person name="Kuo A."/>
            <person name="Kusch H."/>
            <person name="LaButti K."/>
            <person name="Lagendijk E.L."/>
            <person name="Lapidus A."/>
            <person name="Levasseur A."/>
            <person name="Lindquist E."/>
            <person name="Lipzen A."/>
            <person name="Logrieco A.F."/>
            <person name="MacCabe A."/>
            <person name="Maekelae M.R."/>
            <person name="Malavazi I."/>
            <person name="Melin P."/>
            <person name="Meyer V."/>
            <person name="Mielnichuk N."/>
            <person name="Miskei M."/>
            <person name="Molnar A.P."/>
            <person name="Mule G."/>
            <person name="Ngan C.Y."/>
            <person name="Orejas M."/>
            <person name="Orosz E."/>
            <person name="Ouedraogo J.P."/>
            <person name="Overkamp K.M."/>
            <person name="Park H.-S."/>
            <person name="Perrone G."/>
            <person name="Piumi F."/>
            <person name="Punt P.J."/>
            <person name="Ram A.F."/>
            <person name="Ramon A."/>
            <person name="Rauscher S."/>
            <person name="Record E."/>
            <person name="Riano-Pachon D.M."/>
            <person name="Robert V."/>
            <person name="Roehrig J."/>
            <person name="Ruller R."/>
            <person name="Salamov A."/>
            <person name="Salih N.S."/>
            <person name="Samson R.A."/>
            <person name="Sandor E."/>
            <person name="Sanguinetti M."/>
            <person name="Schuetze T."/>
            <person name="Sepcic K."/>
            <person name="Shelest E."/>
            <person name="Sherlock G."/>
            <person name="Sophianopoulou V."/>
            <person name="Squina F.M."/>
            <person name="Sun H."/>
            <person name="Susca A."/>
            <person name="Todd R.B."/>
            <person name="Tsang A."/>
            <person name="Unkles S.E."/>
            <person name="van de Wiele N."/>
            <person name="van Rossen-Uffink D."/>
            <person name="Oliveira J.V."/>
            <person name="Vesth T.C."/>
            <person name="Visser J."/>
            <person name="Yu J.-H."/>
            <person name="Zhou M."/>
            <person name="Andersen M.R."/>
            <person name="Archer D.B."/>
            <person name="Baker S.E."/>
            <person name="Benoit I."/>
            <person name="Brakhage A.A."/>
            <person name="Braus G.H."/>
            <person name="Fischer R."/>
            <person name="Frisvad J.C."/>
            <person name="Goldman G.H."/>
            <person name="Houbraken J."/>
            <person name="Oakley B."/>
            <person name="Pocsi I."/>
            <person name="Scazzocchio C."/>
            <person name="Seiboth B."/>
            <person name="vanKuyk P.A."/>
            <person name="Wortman J."/>
            <person name="Dyer P.S."/>
            <person name="Grigoriev I.V."/>
        </authorList>
    </citation>
    <scope>NUCLEOTIDE SEQUENCE [LARGE SCALE GENOMIC DNA]</scope>
    <source>
        <strain evidence="2">DTO 134E9</strain>
    </source>
</reference>
<dbReference type="EMBL" id="KV878211">
    <property type="protein sequence ID" value="OJJ37995.1"/>
    <property type="molecule type" value="Genomic_DNA"/>
</dbReference>
<evidence type="ECO:0000313" key="2">
    <source>
        <dbReference type="Proteomes" id="UP000184383"/>
    </source>
</evidence>
<dbReference type="RefSeq" id="XP_040691671.1">
    <property type="nucleotide sequence ID" value="XM_040836945.1"/>
</dbReference>